<proteinExistence type="predicted"/>
<evidence type="ECO:0000313" key="2">
    <source>
        <dbReference type="EMBL" id="BBM14210.1"/>
    </source>
</evidence>
<name>A0AAI8R877_ENTMU</name>
<dbReference type="Proteomes" id="UP000509460">
    <property type="component" value="Chromosome"/>
</dbReference>
<keyword evidence="1" id="KW-0812">Transmembrane</keyword>
<protein>
    <submittedName>
        <fullName evidence="2">Uncharacterized protein</fullName>
    </submittedName>
</protein>
<gene>
    <name evidence="2" type="ORF">EM151A_0972</name>
</gene>
<reference evidence="2 3" key="1">
    <citation type="submission" date="2019-07" db="EMBL/GenBank/DDBJ databases">
        <title>antibiotic susceptibility of plant-derived lactic acid bacteria.</title>
        <authorList>
            <person name="Sugiyama M."/>
            <person name="Noda M."/>
        </authorList>
    </citation>
    <scope>NUCLEOTIDE SEQUENCE [LARGE SCALE GENOMIC DNA]</scope>
    <source>
        <strain evidence="2 3">15-1A</strain>
    </source>
</reference>
<dbReference type="EMBL" id="AP019810">
    <property type="protein sequence ID" value="BBM14210.1"/>
    <property type="molecule type" value="Genomic_DNA"/>
</dbReference>
<sequence>MLFSVIKKIDKIQEINEKSIKRLLFLRIGIYSFASAVLKLRILRLITVFLNTSILVFM</sequence>
<keyword evidence="1" id="KW-1133">Transmembrane helix</keyword>
<organism evidence="2 3">
    <name type="scientific">Enterococcus mundtii</name>
    <dbReference type="NCBI Taxonomy" id="53346"/>
    <lineage>
        <taxon>Bacteria</taxon>
        <taxon>Bacillati</taxon>
        <taxon>Bacillota</taxon>
        <taxon>Bacilli</taxon>
        <taxon>Lactobacillales</taxon>
        <taxon>Enterococcaceae</taxon>
        <taxon>Enterococcus</taxon>
    </lineage>
</organism>
<evidence type="ECO:0000313" key="3">
    <source>
        <dbReference type="Proteomes" id="UP000509460"/>
    </source>
</evidence>
<dbReference type="AlphaFoldDB" id="A0AAI8R877"/>
<feature type="transmembrane region" description="Helical" evidence="1">
    <location>
        <begin position="28"/>
        <end position="50"/>
    </location>
</feature>
<evidence type="ECO:0000256" key="1">
    <source>
        <dbReference type="SAM" id="Phobius"/>
    </source>
</evidence>
<accession>A0AAI8R877</accession>
<keyword evidence="1" id="KW-0472">Membrane</keyword>